<dbReference type="AlphaFoldDB" id="A0A0E9TS08"/>
<dbReference type="EMBL" id="GBXM01053054">
    <property type="protein sequence ID" value="JAH55523.1"/>
    <property type="molecule type" value="Transcribed_RNA"/>
</dbReference>
<reference evidence="1" key="2">
    <citation type="journal article" date="2015" name="Fish Shellfish Immunol.">
        <title>Early steps in the European eel (Anguilla anguilla)-Vibrio vulnificus interaction in the gills: Role of the RtxA13 toxin.</title>
        <authorList>
            <person name="Callol A."/>
            <person name="Pajuelo D."/>
            <person name="Ebbesson L."/>
            <person name="Teles M."/>
            <person name="MacKenzie S."/>
            <person name="Amaro C."/>
        </authorList>
    </citation>
    <scope>NUCLEOTIDE SEQUENCE</scope>
</reference>
<organism evidence="1">
    <name type="scientific">Anguilla anguilla</name>
    <name type="common">European freshwater eel</name>
    <name type="synonym">Muraena anguilla</name>
    <dbReference type="NCBI Taxonomy" id="7936"/>
    <lineage>
        <taxon>Eukaryota</taxon>
        <taxon>Metazoa</taxon>
        <taxon>Chordata</taxon>
        <taxon>Craniata</taxon>
        <taxon>Vertebrata</taxon>
        <taxon>Euteleostomi</taxon>
        <taxon>Actinopterygii</taxon>
        <taxon>Neopterygii</taxon>
        <taxon>Teleostei</taxon>
        <taxon>Anguilliformes</taxon>
        <taxon>Anguillidae</taxon>
        <taxon>Anguilla</taxon>
    </lineage>
</organism>
<reference evidence="1" key="1">
    <citation type="submission" date="2014-11" db="EMBL/GenBank/DDBJ databases">
        <authorList>
            <person name="Amaro Gonzalez C."/>
        </authorList>
    </citation>
    <scope>NUCLEOTIDE SEQUENCE</scope>
</reference>
<accession>A0A0E9TS08</accession>
<protein>
    <submittedName>
        <fullName evidence="1">Uncharacterized protein</fullName>
    </submittedName>
</protein>
<sequence length="25" mass="3001">MLHRLLGQPFCQARGRWPSDYPRES</sequence>
<name>A0A0E9TS08_ANGAN</name>
<proteinExistence type="predicted"/>
<evidence type="ECO:0000313" key="1">
    <source>
        <dbReference type="EMBL" id="JAH55523.1"/>
    </source>
</evidence>